<dbReference type="InterPro" id="IPR005467">
    <property type="entry name" value="His_kinase_dom"/>
</dbReference>
<dbReference type="SUPFAM" id="SSF50998">
    <property type="entry name" value="Quinoprotein alcohol dehydrogenase-like"/>
    <property type="match status" value="1"/>
</dbReference>
<dbReference type="SUPFAM" id="SSF63829">
    <property type="entry name" value="Calcium-dependent phosphotriesterase"/>
    <property type="match status" value="1"/>
</dbReference>
<dbReference type="InterPro" id="IPR004358">
    <property type="entry name" value="Sig_transdc_His_kin-like_C"/>
</dbReference>
<evidence type="ECO:0000313" key="6">
    <source>
        <dbReference type="EMBL" id="RXF71814.1"/>
    </source>
</evidence>
<dbReference type="Pfam" id="PF07495">
    <property type="entry name" value="Y_Y_Y"/>
    <property type="match status" value="1"/>
</dbReference>
<dbReference type="CDD" id="cd00082">
    <property type="entry name" value="HisKA"/>
    <property type="match status" value="1"/>
</dbReference>
<dbReference type="SMART" id="SM00388">
    <property type="entry name" value="HisKA"/>
    <property type="match status" value="1"/>
</dbReference>
<dbReference type="Proteomes" id="UP000290848">
    <property type="component" value="Unassembled WGS sequence"/>
</dbReference>
<dbReference type="SMART" id="SM00387">
    <property type="entry name" value="HATPase_c"/>
    <property type="match status" value="1"/>
</dbReference>
<proteinExistence type="predicted"/>
<reference evidence="6 7" key="1">
    <citation type="submission" date="2018-12" db="EMBL/GenBank/DDBJ databases">
        <title>The Draft Genome Sequence of the Soil Bacterium Pedobacter tournemirensis R1.</title>
        <authorList>
            <person name="He J."/>
        </authorList>
    </citation>
    <scope>NUCLEOTIDE SEQUENCE [LARGE SCALE GENOMIC DNA]</scope>
    <source>
        <strain evidence="6 7">R1</strain>
    </source>
</reference>
<gene>
    <name evidence="6" type="ORF">EKH83_03760</name>
</gene>
<name>A0A4Q0MEW6_9SPHI</name>
<dbReference type="Pfam" id="PF02518">
    <property type="entry name" value="HATPase_c"/>
    <property type="match status" value="1"/>
</dbReference>
<dbReference type="EMBL" id="RXOC01000002">
    <property type="protein sequence ID" value="RXF71814.1"/>
    <property type="molecule type" value="Genomic_DNA"/>
</dbReference>
<protein>
    <recommendedName>
        <fullName evidence="2">histidine kinase</fullName>
        <ecNumber evidence="2">2.7.13.3</ecNumber>
    </recommendedName>
</protein>
<evidence type="ECO:0000313" key="7">
    <source>
        <dbReference type="Proteomes" id="UP000290848"/>
    </source>
</evidence>
<keyword evidence="4" id="KW-0472">Membrane</keyword>
<evidence type="ECO:0000256" key="2">
    <source>
        <dbReference type="ARBA" id="ARBA00012438"/>
    </source>
</evidence>
<keyword evidence="6" id="KW-0418">Kinase</keyword>
<dbReference type="InterPro" id="IPR036890">
    <property type="entry name" value="HATPase_C_sf"/>
</dbReference>
<dbReference type="Pfam" id="PF07494">
    <property type="entry name" value="Reg_prop"/>
    <property type="match status" value="5"/>
</dbReference>
<comment type="caution">
    <text evidence="6">The sequence shown here is derived from an EMBL/GenBank/DDBJ whole genome shotgun (WGS) entry which is preliminary data.</text>
</comment>
<dbReference type="PROSITE" id="PS50109">
    <property type="entry name" value="HIS_KIN"/>
    <property type="match status" value="1"/>
</dbReference>
<dbReference type="Gene3D" id="2.130.10.10">
    <property type="entry name" value="YVTN repeat-like/Quinoprotein amine dehydrogenase"/>
    <property type="match status" value="2"/>
</dbReference>
<dbReference type="Pfam" id="PF00512">
    <property type="entry name" value="HisKA"/>
    <property type="match status" value="1"/>
</dbReference>
<dbReference type="FunFam" id="2.130.10.10:FF:000891">
    <property type="entry name" value="Two-component system sensor histidine kinase/response regulator, hybrid (One-component system)"/>
    <property type="match status" value="1"/>
</dbReference>
<dbReference type="InterPro" id="IPR011123">
    <property type="entry name" value="Y_Y_Y"/>
</dbReference>
<keyword evidence="6" id="KW-0808">Transferase</keyword>
<dbReference type="SUPFAM" id="SSF55874">
    <property type="entry name" value="ATPase domain of HSP90 chaperone/DNA topoisomerase II/histidine kinase"/>
    <property type="match status" value="1"/>
</dbReference>
<dbReference type="FunFam" id="2.60.40.10:FF:000791">
    <property type="entry name" value="Two-component system sensor histidine kinase/response regulator"/>
    <property type="match status" value="1"/>
</dbReference>
<dbReference type="AlphaFoldDB" id="A0A4Q0MEW6"/>
<dbReference type="CDD" id="cd00075">
    <property type="entry name" value="HATPase"/>
    <property type="match status" value="1"/>
</dbReference>
<accession>A0A4Q0MEW6</accession>
<dbReference type="InterPro" id="IPR011047">
    <property type="entry name" value="Quinoprotein_ADH-like_sf"/>
</dbReference>
<comment type="catalytic activity">
    <reaction evidence="1">
        <text>ATP + protein L-histidine = ADP + protein N-phospho-L-histidine.</text>
        <dbReference type="EC" id="2.7.13.3"/>
    </reaction>
</comment>
<evidence type="ECO:0000256" key="1">
    <source>
        <dbReference type="ARBA" id="ARBA00000085"/>
    </source>
</evidence>
<feature type="domain" description="Histidine kinase" evidence="5">
    <location>
        <begin position="834"/>
        <end position="1050"/>
    </location>
</feature>
<dbReference type="InterPro" id="IPR013783">
    <property type="entry name" value="Ig-like_fold"/>
</dbReference>
<keyword evidence="4" id="KW-1133">Transmembrane helix</keyword>
<dbReference type="PANTHER" id="PTHR43547">
    <property type="entry name" value="TWO-COMPONENT HISTIDINE KINASE"/>
    <property type="match status" value="1"/>
</dbReference>
<dbReference type="InterPro" id="IPR015943">
    <property type="entry name" value="WD40/YVTN_repeat-like_dom_sf"/>
</dbReference>
<dbReference type="GO" id="GO:0000155">
    <property type="term" value="F:phosphorelay sensor kinase activity"/>
    <property type="evidence" value="ECO:0007669"/>
    <property type="project" value="InterPro"/>
</dbReference>
<dbReference type="RefSeq" id="WP_128768062.1">
    <property type="nucleotide sequence ID" value="NZ_RXOC01000002.1"/>
</dbReference>
<organism evidence="6 7">
    <name type="scientific">Arcticibacter tournemirensis</name>
    <dbReference type="NCBI Taxonomy" id="699437"/>
    <lineage>
        <taxon>Bacteria</taxon>
        <taxon>Pseudomonadati</taxon>
        <taxon>Bacteroidota</taxon>
        <taxon>Sphingobacteriia</taxon>
        <taxon>Sphingobacteriales</taxon>
        <taxon>Sphingobacteriaceae</taxon>
        <taxon>Arcticibacter</taxon>
    </lineage>
</organism>
<dbReference type="EC" id="2.7.13.3" evidence="2"/>
<dbReference type="SUPFAM" id="SSF47384">
    <property type="entry name" value="Homodimeric domain of signal transducing histidine kinase"/>
    <property type="match status" value="1"/>
</dbReference>
<dbReference type="InterPro" id="IPR011110">
    <property type="entry name" value="Reg_prop"/>
</dbReference>
<evidence type="ECO:0000259" key="5">
    <source>
        <dbReference type="PROSITE" id="PS50109"/>
    </source>
</evidence>
<evidence type="ECO:0000256" key="3">
    <source>
        <dbReference type="ARBA" id="ARBA00022553"/>
    </source>
</evidence>
<dbReference type="Gene3D" id="2.60.40.10">
    <property type="entry name" value="Immunoglobulins"/>
    <property type="match status" value="1"/>
</dbReference>
<dbReference type="InterPro" id="IPR003661">
    <property type="entry name" value="HisK_dim/P_dom"/>
</dbReference>
<dbReference type="Gene3D" id="1.10.287.130">
    <property type="match status" value="1"/>
</dbReference>
<dbReference type="InterPro" id="IPR003594">
    <property type="entry name" value="HATPase_dom"/>
</dbReference>
<sequence>MKLSFRLILLIFFALNESLSAQPYYFKRYEVEDGLSTNTIFASLQDKHGFLWFGTVDGLNRFDGYTFKVFRPDKEDPGSIGTDMVSGLIEDNKGTLWVGTGKGLYRYNTISEDFTLVKPTIGMVITNLNTDKYGNVWFMSDAKIFCYSPARHELHLYDARNIMDASSLCVSPDGSIWVGTSGGLVRELNIKNKSFKSYDVFKHSKPAKARYILRIYDAGKYLMLGTSNQGVKLFNKESKTYEDILTHNKDKSEIYVRDFLHITGDEYWIATEVGIFIYNLSTRKVVNLVKDNVNPYSLSDNAVYTLCKDREGGIWVGSFFGGVNYYPRQYNLFEKFFPTNSDSSISGNAVREICKDDYGNIWVGTEDAALNKFNPKTSVFTHFSPTGSKTDISYTNIHGLLAKGNELWIGTFEHGLDIMDIRTNKVIRHYDSGDAPDELKSNFIVTFLATRTGKTYIGTTRGLYLYNEEKNNFTHVNLFNNDYRTFVYSILEDHSGNIWIGTIRDGLIRLDNNTGKKSYFKNDPRKSKSLNSNRINKILESSGGTIWLATDGGGLCKYVPGSNTFKSYTINEGLPSNFIFGILEDSRKNLWISTSKGLVCFNPFSEKITTFTKSNGLLNDKFNYNSAFKDTTDGYMYFGSVKGMIRFNPDKFTENTYIPPVYITGFEVYNKELPVDKENSPLKKSIILTDTIVLTYDQSSFNIKFAALSFTAPEMAEYAYKLEGLDSRWIYLKTNRQAYFTGLGPGTYTFHVKASNSSGQWNKTDTKLVVVILPPIWKSPAAYLIYMLILLAAFYYIIKRYDRKVKEKNRRKIELLAHKKEQEVYQAKINFFTNVAHEIRTPLTLIKGPMERIINKADEVPYIKKNLLIMERNTGRLLELTEQLLDFRQVETNSFSLNFSNVDIVSLLHDLHQRFESAAEQKKITFQLDVPAEPVNVSTDVDAFNKIISNLISNAIKYSEKLVIVSVSQIDEEKNEFTIQVKNDGYHIPADMKDKIFDSFFRIKETRKQTGTGIGLALSRSLAELLQGSLTLDTNDSTLNVFILNLPTGLKRD</sequence>
<dbReference type="PRINTS" id="PR00344">
    <property type="entry name" value="BCTRLSENSOR"/>
</dbReference>
<dbReference type="FunFam" id="1.10.287.130:FF:000045">
    <property type="entry name" value="Two-component system sensor histidine kinase/response regulator"/>
    <property type="match status" value="1"/>
</dbReference>
<dbReference type="PANTHER" id="PTHR43547:SF2">
    <property type="entry name" value="HYBRID SIGNAL TRANSDUCTION HISTIDINE KINASE C"/>
    <property type="match status" value="1"/>
</dbReference>
<feature type="transmembrane region" description="Helical" evidence="4">
    <location>
        <begin position="781"/>
        <end position="798"/>
    </location>
</feature>
<keyword evidence="4" id="KW-0812">Transmembrane</keyword>
<dbReference type="Gene3D" id="3.30.565.10">
    <property type="entry name" value="Histidine kinase-like ATPase, C-terminal domain"/>
    <property type="match status" value="1"/>
</dbReference>
<dbReference type="InterPro" id="IPR036097">
    <property type="entry name" value="HisK_dim/P_sf"/>
</dbReference>
<evidence type="ECO:0000256" key="4">
    <source>
        <dbReference type="SAM" id="Phobius"/>
    </source>
</evidence>
<keyword evidence="3" id="KW-0597">Phosphoprotein</keyword>